<feature type="transmembrane region" description="Helical" evidence="5">
    <location>
        <begin position="12"/>
        <end position="33"/>
    </location>
</feature>
<evidence type="ECO:0000256" key="2">
    <source>
        <dbReference type="ARBA" id="ARBA00022448"/>
    </source>
</evidence>
<sequence>MKKLQVKDLMVTGAFAALYFVCVGLGTLLSLVFDRSGNMMYAPAGAALLAGPVYMLLIAKVGKPGSISLVGANGSGKTSLARYLVGLAEDKKSRISWQGQTLSSRQRLEKTAFVMQDVRLQLFAESVERELTLGRKNRAVDEHLVARFGLSDLLERHPVSLSGGEQQRVMIVASLLADKEIFIFDEPTSGLDLRRMQQVASALVDLKMKNKLVLLISHDEELLNLVCDKIVDIKQLK</sequence>
<name>A0A7Y6VFI3_STRSU</name>
<dbReference type="RefSeq" id="WP_024409183.1">
    <property type="nucleotide sequence ID" value="NZ_BCCV01000004.1"/>
</dbReference>
<evidence type="ECO:0000256" key="5">
    <source>
        <dbReference type="SAM" id="Phobius"/>
    </source>
</evidence>
<keyword evidence="2" id="KW-0813">Transport</keyword>
<organism evidence="7 8">
    <name type="scientific">Streptococcus suis</name>
    <dbReference type="NCBI Taxonomy" id="1307"/>
    <lineage>
        <taxon>Bacteria</taxon>
        <taxon>Bacillati</taxon>
        <taxon>Bacillota</taxon>
        <taxon>Bacilli</taxon>
        <taxon>Lactobacillales</taxon>
        <taxon>Streptococcaceae</taxon>
        <taxon>Streptococcus</taxon>
    </lineage>
</organism>
<accession>A0A7Y6VFI3</accession>
<evidence type="ECO:0000313" key="8">
    <source>
        <dbReference type="Proteomes" id="UP000548355"/>
    </source>
</evidence>
<dbReference type="Proteomes" id="UP000548355">
    <property type="component" value="Unassembled WGS sequence"/>
</dbReference>
<comment type="caution">
    <text evidence="7">The sequence shown here is derived from an EMBL/GenBank/DDBJ whole genome shotgun (WGS) entry which is preliminary data.</text>
</comment>
<evidence type="ECO:0000256" key="3">
    <source>
        <dbReference type="ARBA" id="ARBA00022741"/>
    </source>
</evidence>
<dbReference type="InterPro" id="IPR027417">
    <property type="entry name" value="P-loop_NTPase"/>
</dbReference>
<keyword evidence="4 7" id="KW-0067">ATP-binding</keyword>
<dbReference type="GO" id="GO:0042626">
    <property type="term" value="F:ATPase-coupled transmembrane transporter activity"/>
    <property type="evidence" value="ECO:0007669"/>
    <property type="project" value="TreeGrafter"/>
</dbReference>
<dbReference type="Gene3D" id="3.40.50.300">
    <property type="entry name" value="P-loop containing nucleotide triphosphate hydrolases"/>
    <property type="match status" value="1"/>
</dbReference>
<proteinExistence type="inferred from homology"/>
<protein>
    <submittedName>
        <fullName evidence="7">ATP-binding cassette domain-containing protein</fullName>
    </submittedName>
</protein>
<dbReference type="InterPro" id="IPR050095">
    <property type="entry name" value="ECF_ABC_transporter_ATP-bd"/>
</dbReference>
<comment type="similarity">
    <text evidence="1">Belongs to the ABC transporter superfamily.</text>
</comment>
<dbReference type="InterPro" id="IPR003439">
    <property type="entry name" value="ABC_transporter-like_ATP-bd"/>
</dbReference>
<dbReference type="SMART" id="SM00382">
    <property type="entry name" value="AAA"/>
    <property type="match status" value="1"/>
</dbReference>
<feature type="domain" description="ABC transporter" evidence="6">
    <location>
        <begin position="34"/>
        <end position="236"/>
    </location>
</feature>
<dbReference type="PROSITE" id="PS50893">
    <property type="entry name" value="ABC_TRANSPORTER_2"/>
    <property type="match status" value="1"/>
</dbReference>
<dbReference type="EMBL" id="JABXEU010000022">
    <property type="protein sequence ID" value="NVH37176.1"/>
    <property type="molecule type" value="Genomic_DNA"/>
</dbReference>
<dbReference type="Pfam" id="PF00005">
    <property type="entry name" value="ABC_tran"/>
    <property type="match status" value="1"/>
</dbReference>
<dbReference type="PANTHER" id="PTHR43553:SF24">
    <property type="entry name" value="ENERGY-COUPLING FACTOR TRANSPORTER ATP-BINDING PROTEIN ECFA1"/>
    <property type="match status" value="1"/>
</dbReference>
<dbReference type="GO" id="GO:0043190">
    <property type="term" value="C:ATP-binding cassette (ABC) transporter complex"/>
    <property type="evidence" value="ECO:0007669"/>
    <property type="project" value="TreeGrafter"/>
</dbReference>
<dbReference type="InterPro" id="IPR003593">
    <property type="entry name" value="AAA+_ATPase"/>
</dbReference>
<dbReference type="PANTHER" id="PTHR43553">
    <property type="entry name" value="HEAVY METAL TRANSPORTER"/>
    <property type="match status" value="1"/>
</dbReference>
<keyword evidence="3" id="KW-0547">Nucleotide-binding</keyword>
<dbReference type="GO" id="GO:0016887">
    <property type="term" value="F:ATP hydrolysis activity"/>
    <property type="evidence" value="ECO:0007669"/>
    <property type="project" value="InterPro"/>
</dbReference>
<evidence type="ECO:0000259" key="6">
    <source>
        <dbReference type="PROSITE" id="PS50893"/>
    </source>
</evidence>
<dbReference type="AlphaFoldDB" id="A0A7Y6VFI3"/>
<dbReference type="GO" id="GO:0005524">
    <property type="term" value="F:ATP binding"/>
    <property type="evidence" value="ECO:0007669"/>
    <property type="project" value="UniProtKB-KW"/>
</dbReference>
<dbReference type="SUPFAM" id="SSF52540">
    <property type="entry name" value="P-loop containing nucleoside triphosphate hydrolases"/>
    <property type="match status" value="1"/>
</dbReference>
<keyword evidence="5" id="KW-0472">Membrane</keyword>
<dbReference type="InterPro" id="IPR017871">
    <property type="entry name" value="ABC_transporter-like_CS"/>
</dbReference>
<keyword evidence="5" id="KW-1133">Transmembrane helix</keyword>
<evidence type="ECO:0000256" key="4">
    <source>
        <dbReference type="ARBA" id="ARBA00022840"/>
    </source>
</evidence>
<keyword evidence="5" id="KW-0812">Transmembrane</keyword>
<feature type="transmembrane region" description="Helical" evidence="5">
    <location>
        <begin position="39"/>
        <end position="59"/>
    </location>
</feature>
<dbReference type="PROSITE" id="PS00211">
    <property type="entry name" value="ABC_TRANSPORTER_1"/>
    <property type="match status" value="1"/>
</dbReference>
<gene>
    <name evidence="7" type="ORF">HU146_07945</name>
</gene>
<reference evidence="7 8" key="1">
    <citation type="submission" date="2020-06" db="EMBL/GenBank/DDBJ databases">
        <title>Pan-genome analysis of Streptococcus suis serotype 2 revealed genomic diversity among strains of different virulence.</title>
        <authorList>
            <person name="Guo G."/>
            <person name="Zhang W."/>
        </authorList>
    </citation>
    <scope>NUCLEOTIDE SEQUENCE [LARGE SCALE GENOMIC DNA]</scope>
    <source>
        <strain evidence="7 8">ZJ92091101</strain>
    </source>
</reference>
<evidence type="ECO:0000313" key="7">
    <source>
        <dbReference type="EMBL" id="NVH37176.1"/>
    </source>
</evidence>
<evidence type="ECO:0000256" key="1">
    <source>
        <dbReference type="ARBA" id="ARBA00005417"/>
    </source>
</evidence>